<dbReference type="GO" id="GO:0016491">
    <property type="term" value="F:oxidoreductase activity"/>
    <property type="evidence" value="ECO:0007669"/>
    <property type="project" value="UniProtKB-KW"/>
</dbReference>
<dbReference type="PANTHER" id="PTHR11133">
    <property type="entry name" value="SACCHAROPINE DEHYDROGENASE"/>
    <property type="match status" value="1"/>
</dbReference>
<organism evidence="4 5">
    <name type="scientific">Steroidobacter agaridevorans</name>
    <dbReference type="NCBI Taxonomy" id="2695856"/>
    <lineage>
        <taxon>Bacteria</taxon>
        <taxon>Pseudomonadati</taxon>
        <taxon>Pseudomonadota</taxon>
        <taxon>Gammaproteobacteria</taxon>
        <taxon>Steroidobacterales</taxon>
        <taxon>Steroidobacteraceae</taxon>
        <taxon>Steroidobacter</taxon>
    </lineage>
</organism>
<name>A0A829YJX0_9GAMM</name>
<dbReference type="Proteomes" id="UP000445000">
    <property type="component" value="Unassembled WGS sequence"/>
</dbReference>
<dbReference type="Gene3D" id="3.30.360.10">
    <property type="entry name" value="Dihydrodipicolinate Reductase, domain 2"/>
    <property type="match status" value="1"/>
</dbReference>
<feature type="domain" description="Saccharopine dehydrogenase NADP binding" evidence="2">
    <location>
        <begin position="4"/>
        <end position="114"/>
    </location>
</feature>
<keyword evidence="1" id="KW-0560">Oxidoreductase</keyword>
<protein>
    <submittedName>
        <fullName evidence="4">L-lysine dehydrogenase</fullName>
    </submittedName>
</protein>
<proteinExistence type="predicted"/>
<evidence type="ECO:0000313" key="5">
    <source>
        <dbReference type="Proteomes" id="UP000445000"/>
    </source>
</evidence>
<accession>A0A829YJX0</accession>
<sequence length="385" mass="41807">MAKVLILGAGKIGALISGLLAESGSYEVHLGDVSANAANAVVSAHRLTNLHAHHVDAGNAEALHAQLQKHPVDAVISSLPYYCNVGVAEAARQAGTHYFDLTEDVEVTRGVRKIAEGASQAFVPQCGLAPGFISIAANELIGHFDELRAVKLRVGALPQHPHNVLKYSLTWSTEGLINEYGNPCEAIVDSRRLEVAPLEGLEEIEIDGTLYEAFNTSGGLGSLAETYGSRVQNMDYKTMRYPGHCDQMRLLMNDLKLNHDRDTLKRILENAVPQTLQDVVVIYVAVTGKQDGELREENYVNKVYPQVIAGRLWSAIQVTTASGICAVVDLVINSGGKHHGFVRQEDFRLQDVLTNRFGKHYAAVGGKEVSGHIVVSGQTGHQRRH</sequence>
<dbReference type="AlphaFoldDB" id="A0A829YJX0"/>
<reference evidence="5" key="1">
    <citation type="submission" date="2020-01" db="EMBL/GenBank/DDBJ databases">
        <title>'Steroidobacter agaridevorans' sp. nov., agar-degrading bacteria isolated from rhizosphere soils.</title>
        <authorList>
            <person name="Ikenaga M."/>
            <person name="Kataoka M."/>
            <person name="Murouchi A."/>
            <person name="Katsuragi S."/>
            <person name="Sakai M."/>
        </authorList>
    </citation>
    <scope>NUCLEOTIDE SEQUENCE [LARGE SCALE GENOMIC DNA]</scope>
    <source>
        <strain evidence="5">YU21-B</strain>
    </source>
</reference>
<dbReference type="SUPFAM" id="SSF55347">
    <property type="entry name" value="Glyceraldehyde-3-phosphate dehydrogenase-like, C-terminal domain"/>
    <property type="match status" value="1"/>
</dbReference>
<dbReference type="InterPro" id="IPR032095">
    <property type="entry name" value="Sacchrp_dh-like_C"/>
</dbReference>
<dbReference type="RefSeq" id="WP_161815104.1">
    <property type="nucleotide sequence ID" value="NZ_BLJN01000006.1"/>
</dbReference>
<dbReference type="Gene3D" id="3.40.50.720">
    <property type="entry name" value="NAD(P)-binding Rossmann-like Domain"/>
    <property type="match status" value="1"/>
</dbReference>
<gene>
    <name evidence="4" type="ORF">GCM10011487_54890</name>
</gene>
<dbReference type="Pfam" id="PF03435">
    <property type="entry name" value="Sacchrp_dh_NADP"/>
    <property type="match status" value="1"/>
</dbReference>
<dbReference type="PANTHER" id="PTHR11133:SF22">
    <property type="entry name" value="ALPHA-AMINOADIPIC SEMIALDEHYDE SYNTHASE, MITOCHONDRIAL"/>
    <property type="match status" value="1"/>
</dbReference>
<evidence type="ECO:0000259" key="2">
    <source>
        <dbReference type="Pfam" id="PF03435"/>
    </source>
</evidence>
<comment type="caution">
    <text evidence="4">The sequence shown here is derived from an EMBL/GenBank/DDBJ whole genome shotgun (WGS) entry which is preliminary data.</text>
</comment>
<evidence type="ECO:0000313" key="4">
    <source>
        <dbReference type="EMBL" id="GFE83489.1"/>
    </source>
</evidence>
<dbReference type="InterPro" id="IPR005097">
    <property type="entry name" value="Sacchrp_dh_NADP-bd"/>
</dbReference>
<dbReference type="SUPFAM" id="SSF51735">
    <property type="entry name" value="NAD(P)-binding Rossmann-fold domains"/>
    <property type="match status" value="1"/>
</dbReference>
<evidence type="ECO:0000256" key="1">
    <source>
        <dbReference type="ARBA" id="ARBA00023002"/>
    </source>
</evidence>
<dbReference type="InterPro" id="IPR036291">
    <property type="entry name" value="NAD(P)-bd_dom_sf"/>
</dbReference>
<evidence type="ECO:0000259" key="3">
    <source>
        <dbReference type="Pfam" id="PF16653"/>
    </source>
</evidence>
<dbReference type="Pfam" id="PF16653">
    <property type="entry name" value="Sacchrp_dh_C"/>
    <property type="match status" value="1"/>
</dbReference>
<keyword evidence="5" id="KW-1185">Reference proteome</keyword>
<dbReference type="EMBL" id="BLJN01000006">
    <property type="protein sequence ID" value="GFE83489.1"/>
    <property type="molecule type" value="Genomic_DNA"/>
</dbReference>
<dbReference type="InterPro" id="IPR051168">
    <property type="entry name" value="AASS"/>
</dbReference>
<feature type="domain" description="Saccharopine dehydrogenase-like C-terminal" evidence="3">
    <location>
        <begin position="127"/>
        <end position="348"/>
    </location>
</feature>